<keyword evidence="3" id="KW-1185">Reference proteome</keyword>
<organism evidence="2 3">
    <name type="scientific">Decorospora gaudefroyi</name>
    <dbReference type="NCBI Taxonomy" id="184978"/>
    <lineage>
        <taxon>Eukaryota</taxon>
        <taxon>Fungi</taxon>
        <taxon>Dikarya</taxon>
        <taxon>Ascomycota</taxon>
        <taxon>Pezizomycotina</taxon>
        <taxon>Dothideomycetes</taxon>
        <taxon>Pleosporomycetidae</taxon>
        <taxon>Pleosporales</taxon>
        <taxon>Pleosporineae</taxon>
        <taxon>Pleosporaceae</taxon>
        <taxon>Decorospora</taxon>
    </lineage>
</organism>
<protein>
    <submittedName>
        <fullName evidence="2">Uncharacterized protein</fullName>
    </submittedName>
</protein>
<feature type="region of interest" description="Disordered" evidence="1">
    <location>
        <begin position="145"/>
        <end position="200"/>
    </location>
</feature>
<accession>A0A6A5K9E1</accession>
<feature type="region of interest" description="Disordered" evidence="1">
    <location>
        <begin position="291"/>
        <end position="335"/>
    </location>
</feature>
<sequence>MYPLTGKVYTFSNEEDDDPIYEELSELEEEDLLSYPKQPISSPEENHLSDTLESEPCAVASGSHGCAIADDSEAASIGAMDDDCDPSDSLLMLAPLCVPNLEDQCESLQEQEQPVPVVAAEEEVLEQGCTLSTWHQKLVNMFAGRKKVPGPQANKKRNSSTASPKPSRAEPVSPAVDSNEQHNPEETLPPATPPQPPRLTLRQVLPSDAAISAKHESVRPGYRQIRPAPMNAYTGYAVVTPDTFEPEIVQKGFAACQKSPEPANNPLAWRRNNSASSLLDRDGNPWAVWNERNPEPNKMPFARSLSDSEVRLHPRSAATRKPKGSPNAPGRLRAGSGFLASTGDQYPFAHGMCW</sequence>
<dbReference type="Proteomes" id="UP000800040">
    <property type="component" value="Unassembled WGS sequence"/>
</dbReference>
<proteinExistence type="predicted"/>
<evidence type="ECO:0000256" key="1">
    <source>
        <dbReference type="SAM" id="MobiDB-lite"/>
    </source>
</evidence>
<reference evidence="2" key="1">
    <citation type="submission" date="2020-01" db="EMBL/GenBank/DDBJ databases">
        <authorList>
            <consortium name="DOE Joint Genome Institute"/>
            <person name="Haridas S."/>
            <person name="Albert R."/>
            <person name="Binder M."/>
            <person name="Bloem J."/>
            <person name="Labutti K."/>
            <person name="Salamov A."/>
            <person name="Andreopoulos B."/>
            <person name="Baker S.E."/>
            <person name="Barry K."/>
            <person name="Bills G."/>
            <person name="Bluhm B.H."/>
            <person name="Cannon C."/>
            <person name="Castanera R."/>
            <person name="Culley D.E."/>
            <person name="Daum C."/>
            <person name="Ezra D."/>
            <person name="Gonzalez J.B."/>
            <person name="Henrissat B."/>
            <person name="Kuo A."/>
            <person name="Liang C."/>
            <person name="Lipzen A."/>
            <person name="Lutzoni F."/>
            <person name="Magnuson J."/>
            <person name="Mondo S."/>
            <person name="Nolan M."/>
            <person name="Ohm R."/>
            <person name="Pangilinan J."/>
            <person name="Park H.-J."/>
            <person name="Ramirez L."/>
            <person name="Alfaro M."/>
            <person name="Sun H."/>
            <person name="Tritt A."/>
            <person name="Yoshinaga Y."/>
            <person name="Zwiers L.-H."/>
            <person name="Turgeon B.G."/>
            <person name="Goodwin S.B."/>
            <person name="Spatafora J.W."/>
            <person name="Crous P.W."/>
            <person name="Grigoriev I.V."/>
        </authorList>
    </citation>
    <scope>NUCLEOTIDE SEQUENCE</scope>
    <source>
        <strain evidence="2">P77</strain>
    </source>
</reference>
<feature type="region of interest" description="Disordered" evidence="1">
    <location>
        <begin position="30"/>
        <end position="51"/>
    </location>
</feature>
<dbReference type="OrthoDB" id="3692409at2759"/>
<dbReference type="EMBL" id="ML975414">
    <property type="protein sequence ID" value="KAF1830003.1"/>
    <property type="molecule type" value="Genomic_DNA"/>
</dbReference>
<gene>
    <name evidence="2" type="ORF">BDW02DRAFT_573437</name>
</gene>
<dbReference type="AlphaFoldDB" id="A0A6A5K9E1"/>
<feature type="compositionally biased region" description="Basic residues" evidence="1">
    <location>
        <begin position="145"/>
        <end position="158"/>
    </location>
</feature>
<evidence type="ECO:0000313" key="3">
    <source>
        <dbReference type="Proteomes" id="UP000800040"/>
    </source>
</evidence>
<name>A0A6A5K9E1_9PLEO</name>
<evidence type="ECO:0000313" key="2">
    <source>
        <dbReference type="EMBL" id="KAF1830003.1"/>
    </source>
</evidence>